<dbReference type="AlphaFoldDB" id="A0A9P5HF76"/>
<dbReference type="PANTHER" id="PTHR43350:SF11">
    <property type="entry name" value="ENOYL REDUCTASE (ER) DOMAIN-CONTAINING PROTEIN"/>
    <property type="match status" value="1"/>
</dbReference>
<evidence type="ECO:0000256" key="2">
    <source>
        <dbReference type="ARBA" id="ARBA00008072"/>
    </source>
</evidence>
<evidence type="ECO:0000256" key="5">
    <source>
        <dbReference type="ARBA" id="ARBA00023002"/>
    </source>
</evidence>
<dbReference type="GO" id="GO:0046872">
    <property type="term" value="F:metal ion binding"/>
    <property type="evidence" value="ECO:0007669"/>
    <property type="project" value="UniProtKB-KW"/>
</dbReference>
<dbReference type="Pfam" id="PF00107">
    <property type="entry name" value="ADH_zinc_N"/>
    <property type="match status" value="1"/>
</dbReference>
<reference evidence="7" key="1">
    <citation type="submission" date="2020-03" db="EMBL/GenBank/DDBJ databases">
        <title>Draft Genome Sequence of Cylindrodendrum hubeiense.</title>
        <authorList>
            <person name="Buettner E."/>
            <person name="Kellner H."/>
        </authorList>
    </citation>
    <scope>NUCLEOTIDE SEQUENCE</scope>
    <source>
        <strain evidence="7">IHI 201604</strain>
    </source>
</reference>
<dbReference type="Gene3D" id="3.40.50.720">
    <property type="entry name" value="NAD(P)-binding Rossmann-like Domain"/>
    <property type="match status" value="1"/>
</dbReference>
<feature type="domain" description="Enoyl reductase (ER)" evidence="6">
    <location>
        <begin position="15"/>
        <end position="369"/>
    </location>
</feature>
<dbReference type="PANTHER" id="PTHR43350">
    <property type="entry name" value="NAD-DEPENDENT ALCOHOL DEHYDROGENASE"/>
    <property type="match status" value="1"/>
</dbReference>
<evidence type="ECO:0000313" key="7">
    <source>
        <dbReference type="EMBL" id="KAF7556669.1"/>
    </source>
</evidence>
<name>A0A9P5HF76_9HYPO</name>
<dbReference type="CDD" id="cd08278">
    <property type="entry name" value="benzyl_alcohol_DH"/>
    <property type="match status" value="1"/>
</dbReference>
<dbReference type="InterPro" id="IPR013149">
    <property type="entry name" value="ADH-like_C"/>
</dbReference>
<dbReference type="EMBL" id="JAANBB010000010">
    <property type="protein sequence ID" value="KAF7556669.1"/>
    <property type="molecule type" value="Genomic_DNA"/>
</dbReference>
<keyword evidence="8" id="KW-1185">Reference proteome</keyword>
<dbReference type="OrthoDB" id="1560166at2759"/>
<evidence type="ECO:0000259" key="6">
    <source>
        <dbReference type="SMART" id="SM00829"/>
    </source>
</evidence>
<accession>A0A9P5HF76</accession>
<keyword evidence="4" id="KW-0862">Zinc</keyword>
<dbReference type="SMART" id="SM00829">
    <property type="entry name" value="PKS_ER"/>
    <property type="match status" value="1"/>
</dbReference>
<comment type="cofactor">
    <cofactor evidence="1">
        <name>Zn(2+)</name>
        <dbReference type="ChEBI" id="CHEBI:29105"/>
    </cofactor>
</comment>
<dbReference type="InterPro" id="IPR011032">
    <property type="entry name" value="GroES-like_sf"/>
</dbReference>
<dbReference type="InterPro" id="IPR036291">
    <property type="entry name" value="NAD(P)-bd_dom_sf"/>
</dbReference>
<keyword evidence="5" id="KW-0560">Oxidoreductase</keyword>
<dbReference type="Proteomes" id="UP000722485">
    <property type="component" value="Unassembled WGS sequence"/>
</dbReference>
<dbReference type="InterPro" id="IPR013154">
    <property type="entry name" value="ADH-like_N"/>
</dbReference>
<dbReference type="SUPFAM" id="SSF50129">
    <property type="entry name" value="GroES-like"/>
    <property type="match status" value="1"/>
</dbReference>
<sequence>MSRTTSAIVVREPNGAVALEPIILGELRPDEALVEIHATGVCHTDLLCMQGKLPTPMPIVLGHEGAGVVIAKGADLKGIELGDKVILSYCYCGTCDECAHNHEPYCHSLLQLNFGGARADGTSALKLPSDGTSGLHGHFFGQSSFSRHAVVSAASLVNVPPDTPLDLFAPLGCGLQTGAGAILNTLNVQPGTSVAIFGVGSVGMSAIMASRLRGAGQIIAVDIVPARLELAKKLGATDTILASDKDVVDRIKALCPPNGVKYALDCSGNPQAVETMIDALGTRGRACSVGAPAPDVRASVNIFAHLINGREYVGCHQGESLAKEMIPFLIQQHADGKYPLEELITYYNVEDFKTAFSDTEKGLTVKAVLKWV</sequence>
<evidence type="ECO:0000256" key="1">
    <source>
        <dbReference type="ARBA" id="ARBA00001947"/>
    </source>
</evidence>
<evidence type="ECO:0000313" key="8">
    <source>
        <dbReference type="Proteomes" id="UP000722485"/>
    </source>
</evidence>
<dbReference type="Pfam" id="PF08240">
    <property type="entry name" value="ADH_N"/>
    <property type="match status" value="1"/>
</dbReference>
<comment type="similarity">
    <text evidence="2">Belongs to the zinc-containing alcohol dehydrogenase family.</text>
</comment>
<keyword evidence="3" id="KW-0479">Metal-binding</keyword>
<dbReference type="Gene3D" id="3.90.180.10">
    <property type="entry name" value="Medium-chain alcohol dehydrogenases, catalytic domain"/>
    <property type="match status" value="1"/>
</dbReference>
<dbReference type="InterPro" id="IPR020843">
    <property type="entry name" value="ER"/>
</dbReference>
<evidence type="ECO:0000256" key="3">
    <source>
        <dbReference type="ARBA" id="ARBA00022723"/>
    </source>
</evidence>
<proteinExistence type="inferred from homology"/>
<organism evidence="7 8">
    <name type="scientific">Cylindrodendrum hubeiense</name>
    <dbReference type="NCBI Taxonomy" id="595255"/>
    <lineage>
        <taxon>Eukaryota</taxon>
        <taxon>Fungi</taxon>
        <taxon>Dikarya</taxon>
        <taxon>Ascomycota</taxon>
        <taxon>Pezizomycotina</taxon>
        <taxon>Sordariomycetes</taxon>
        <taxon>Hypocreomycetidae</taxon>
        <taxon>Hypocreales</taxon>
        <taxon>Nectriaceae</taxon>
        <taxon>Cylindrodendrum</taxon>
    </lineage>
</organism>
<dbReference type="FunFam" id="3.40.50.720:FF:000003">
    <property type="entry name" value="S-(hydroxymethyl)glutathione dehydrogenase"/>
    <property type="match status" value="1"/>
</dbReference>
<protein>
    <recommendedName>
        <fullName evidence="6">Enoyl reductase (ER) domain-containing protein</fullName>
    </recommendedName>
</protein>
<evidence type="ECO:0000256" key="4">
    <source>
        <dbReference type="ARBA" id="ARBA00022833"/>
    </source>
</evidence>
<comment type="caution">
    <text evidence="7">The sequence shown here is derived from an EMBL/GenBank/DDBJ whole genome shotgun (WGS) entry which is preliminary data.</text>
</comment>
<gene>
    <name evidence="7" type="ORF">G7Z17_g1263</name>
</gene>
<dbReference type="GO" id="GO:0016491">
    <property type="term" value="F:oxidoreductase activity"/>
    <property type="evidence" value="ECO:0007669"/>
    <property type="project" value="UniProtKB-KW"/>
</dbReference>
<dbReference type="SUPFAM" id="SSF51735">
    <property type="entry name" value="NAD(P)-binding Rossmann-fold domains"/>
    <property type="match status" value="1"/>
</dbReference>